<evidence type="ECO:0000259" key="2">
    <source>
        <dbReference type="PROSITE" id="PS50157"/>
    </source>
</evidence>
<name>A0A183SYV4_SCHSO</name>
<keyword evidence="4" id="KW-1185">Reference proteome</keyword>
<dbReference type="EMBL" id="UYSU01035219">
    <property type="protein sequence ID" value="VDL95787.1"/>
    <property type="molecule type" value="Genomic_DNA"/>
</dbReference>
<dbReference type="InterPro" id="IPR036236">
    <property type="entry name" value="Znf_C2H2_sf"/>
</dbReference>
<dbReference type="AlphaFoldDB" id="A0A183SYV4"/>
<evidence type="ECO:0000313" key="4">
    <source>
        <dbReference type="Proteomes" id="UP000275846"/>
    </source>
</evidence>
<protein>
    <submittedName>
        <fullName evidence="5">C2H2-type domain-containing protein</fullName>
    </submittedName>
</protein>
<reference evidence="5" key="1">
    <citation type="submission" date="2016-06" db="UniProtKB">
        <authorList>
            <consortium name="WormBaseParasite"/>
        </authorList>
    </citation>
    <scope>IDENTIFICATION</scope>
</reference>
<dbReference type="SMART" id="SM00355">
    <property type="entry name" value="ZnF_C2H2"/>
    <property type="match status" value="1"/>
</dbReference>
<dbReference type="GO" id="GO:0008270">
    <property type="term" value="F:zinc ion binding"/>
    <property type="evidence" value="ECO:0007669"/>
    <property type="project" value="UniProtKB-KW"/>
</dbReference>
<keyword evidence="1" id="KW-0863">Zinc-finger</keyword>
<reference evidence="3 4" key="2">
    <citation type="submission" date="2018-11" db="EMBL/GenBank/DDBJ databases">
        <authorList>
            <consortium name="Pathogen Informatics"/>
        </authorList>
    </citation>
    <scope>NUCLEOTIDE SEQUENCE [LARGE SCALE GENOMIC DNA]</scope>
    <source>
        <strain evidence="3 4">NST_G2</strain>
    </source>
</reference>
<feature type="domain" description="C2H2-type" evidence="2">
    <location>
        <begin position="83"/>
        <end position="110"/>
    </location>
</feature>
<keyword evidence="1" id="KW-0479">Metal-binding</keyword>
<dbReference type="InterPro" id="IPR013087">
    <property type="entry name" value="Znf_C2H2_type"/>
</dbReference>
<proteinExistence type="predicted"/>
<evidence type="ECO:0000313" key="3">
    <source>
        <dbReference type="EMBL" id="VDL95787.1"/>
    </source>
</evidence>
<keyword evidence="1" id="KW-0862">Zinc</keyword>
<dbReference type="WBParaSite" id="SSLN_0000976201-mRNA-1">
    <property type="protein sequence ID" value="SSLN_0000976201-mRNA-1"/>
    <property type="gene ID" value="SSLN_0000976201"/>
</dbReference>
<evidence type="ECO:0000313" key="5">
    <source>
        <dbReference type="WBParaSite" id="SSLN_0000976201-mRNA-1"/>
    </source>
</evidence>
<dbReference type="SUPFAM" id="SSF57667">
    <property type="entry name" value="beta-beta-alpha zinc fingers"/>
    <property type="match status" value="1"/>
</dbReference>
<organism evidence="5">
    <name type="scientific">Schistocephalus solidus</name>
    <name type="common">Tapeworm</name>
    <dbReference type="NCBI Taxonomy" id="70667"/>
    <lineage>
        <taxon>Eukaryota</taxon>
        <taxon>Metazoa</taxon>
        <taxon>Spiralia</taxon>
        <taxon>Lophotrochozoa</taxon>
        <taxon>Platyhelminthes</taxon>
        <taxon>Cestoda</taxon>
        <taxon>Eucestoda</taxon>
        <taxon>Diphyllobothriidea</taxon>
        <taxon>Diphyllobothriidae</taxon>
        <taxon>Schistocephalus</taxon>
    </lineage>
</organism>
<dbReference type="Proteomes" id="UP000275846">
    <property type="component" value="Unassembled WGS sequence"/>
</dbReference>
<accession>A0A183SYV4</accession>
<evidence type="ECO:0000256" key="1">
    <source>
        <dbReference type="PROSITE-ProRule" id="PRU00042"/>
    </source>
</evidence>
<sequence length="140" mass="15160">MPRPFEHARAVNAPSVRESAWSDIFGGNAPTISTSAKPPSDSPNLTPGINSIIPTNIETTSKYSSPATPTGAITTISDEGSLLNCSHCDRAFTSRIGLVGHLRIHCTETDESVPGRLHRPRAFNHRMGLLGHTRLHENLR</sequence>
<dbReference type="PROSITE" id="PS00028">
    <property type="entry name" value="ZINC_FINGER_C2H2_1"/>
    <property type="match status" value="1"/>
</dbReference>
<gene>
    <name evidence="3" type="ORF">SSLN_LOCUS9402</name>
</gene>
<dbReference type="PROSITE" id="PS50157">
    <property type="entry name" value="ZINC_FINGER_C2H2_2"/>
    <property type="match status" value="1"/>
</dbReference>